<evidence type="ECO:0000256" key="5">
    <source>
        <dbReference type="ARBA" id="ARBA00022840"/>
    </source>
</evidence>
<dbReference type="GO" id="GO:0007165">
    <property type="term" value="P:signal transduction"/>
    <property type="evidence" value="ECO:0007669"/>
    <property type="project" value="TreeGrafter"/>
</dbReference>
<dbReference type="AlphaFoldDB" id="A0A8H6ZLH5"/>
<evidence type="ECO:0000256" key="1">
    <source>
        <dbReference type="ARBA" id="ARBA00022527"/>
    </source>
</evidence>
<dbReference type="GeneID" id="59379096"/>
<evidence type="ECO:0000259" key="7">
    <source>
        <dbReference type="PROSITE" id="PS50011"/>
    </source>
</evidence>
<dbReference type="CDD" id="cd14008">
    <property type="entry name" value="STKc_LKB1_CaMKK"/>
    <property type="match status" value="1"/>
</dbReference>
<dbReference type="Pfam" id="PF00069">
    <property type="entry name" value="Pkinase"/>
    <property type="match status" value="1"/>
</dbReference>
<keyword evidence="3" id="KW-0547">Nucleotide-binding</keyword>
<evidence type="ECO:0000256" key="6">
    <source>
        <dbReference type="SAM" id="MobiDB-lite"/>
    </source>
</evidence>
<feature type="compositionally biased region" description="Polar residues" evidence="6">
    <location>
        <begin position="579"/>
        <end position="594"/>
    </location>
</feature>
<feature type="domain" description="Protein kinase" evidence="7">
    <location>
        <begin position="47"/>
        <end position="394"/>
    </location>
</feature>
<dbReference type="PANTHER" id="PTHR43895">
    <property type="entry name" value="CALCIUM/CALMODULIN-DEPENDENT PROTEIN KINASE KINASE-RELATED"/>
    <property type="match status" value="1"/>
</dbReference>
<feature type="compositionally biased region" description="Basic and acidic residues" evidence="6">
    <location>
        <begin position="478"/>
        <end position="489"/>
    </location>
</feature>
<dbReference type="VEuPathDB" id="FungiDB:PC9H_009278"/>
<accession>A0A8H6ZLH5</accession>
<feature type="compositionally biased region" description="Low complexity" evidence="6">
    <location>
        <begin position="595"/>
        <end position="609"/>
    </location>
</feature>
<name>A0A8H6ZLH5_PLEOS</name>
<reference evidence="8" key="1">
    <citation type="submission" date="2019-07" db="EMBL/GenBank/DDBJ databases">
        <authorList>
            <person name="Palmer J.M."/>
        </authorList>
    </citation>
    <scope>NUCLEOTIDE SEQUENCE</scope>
    <source>
        <strain evidence="8">PC9</strain>
    </source>
</reference>
<evidence type="ECO:0000313" key="8">
    <source>
        <dbReference type="EMBL" id="KAF7423978.1"/>
    </source>
</evidence>
<proteinExistence type="predicted"/>
<evidence type="ECO:0000256" key="3">
    <source>
        <dbReference type="ARBA" id="ARBA00022741"/>
    </source>
</evidence>
<feature type="region of interest" description="Disordered" evidence="6">
    <location>
        <begin position="1"/>
        <end position="21"/>
    </location>
</feature>
<feature type="region of interest" description="Disordered" evidence="6">
    <location>
        <begin position="454"/>
        <end position="651"/>
    </location>
</feature>
<feature type="compositionally biased region" description="Basic and acidic residues" evidence="6">
    <location>
        <begin position="509"/>
        <end position="527"/>
    </location>
</feature>
<dbReference type="SUPFAM" id="SSF56112">
    <property type="entry name" value="Protein kinase-like (PK-like)"/>
    <property type="match status" value="1"/>
</dbReference>
<keyword evidence="9" id="KW-1185">Reference proteome</keyword>
<dbReference type="EMBL" id="JACETU010000007">
    <property type="protein sequence ID" value="KAF7423978.1"/>
    <property type="molecule type" value="Genomic_DNA"/>
</dbReference>
<protein>
    <recommendedName>
        <fullName evidence="7">Protein kinase domain-containing protein</fullName>
    </recommendedName>
</protein>
<sequence>MPARADLAMVPSDSPPEPIFDPPGDVRTTPHLQVGYANDKLPMLNQYVRRNKIGVGQHGKVYLCEEVVQRSGDRNRGGGDLVVRQLVAMKSVRRNNPREEQWKLLRRTPLPTSPHLSVGDKLSTTEAKIRREIAIMKKCRHAHVVRLIEVIDDRLRDKIYMVMEYLGGGEVKWKNTDSQPILTVLQSNRIMRDAILGLEYLHFQGIIHRDIKPANLLWTADRSHVKIADFGVSHFSYAQRLAAAGASATADDPTDPILLEDSDLSKRAGTPSFLAPEVVYEHTYGYEPSDPRPEITKAIDIWALGATLYCLLFGEKPFHPDPIINSEFSMYNAICNDDWTVPETMGFDCIPTGGRHPTDEDSEGGMVIHLLDHFLTKDPALRITLAEVKRHPWFLREVQRPDKWLRDTSPHKIEVTSADTETAMTGVRFRWKWGSSLTRHISTLFRQVREAKPYAAASHQGEADNPNATRSAPRMRIKTTDVARERTPRDMPGPSKYTAPTGREKGKKRADSHGDKSQRSKSVERSSSRKTAPKPSLLSTSTASKDGSSDANLVPQVGSSVGSSAQTSPTEGRPKSRFSIYSPSTWHWRSTKNLTTQSQSTSPGGSTPSRRQLSPHSTPQPSSMHSPDTCSPSSHSPVSPVSPDLTISSELLGRGIRRSEEALRGMQFEDISSSGPLTAARRASSWGDNPTEFNEVTSLNSEDHDLDESCILVGAGGVSNESPFRRTASVGLQLGSSPLAQIAYNISHEGYVYPDYEDDLIDDSSTFASARSIDEPVRSRGIAAIHANLGSQYDDFDDDDATTSEDHEGHLSFDTRRRALTPDPPGTS</sequence>
<feature type="region of interest" description="Disordered" evidence="6">
    <location>
        <begin position="667"/>
        <end position="696"/>
    </location>
</feature>
<dbReference type="PROSITE" id="PS50011">
    <property type="entry name" value="PROTEIN_KINASE_DOM"/>
    <property type="match status" value="1"/>
</dbReference>
<keyword evidence="4" id="KW-0418">Kinase</keyword>
<dbReference type="Gene3D" id="3.30.200.20">
    <property type="entry name" value="Phosphorylase Kinase, domain 1"/>
    <property type="match status" value="1"/>
</dbReference>
<feature type="compositionally biased region" description="Polar residues" evidence="6">
    <location>
        <begin position="537"/>
        <end position="570"/>
    </location>
</feature>
<feature type="compositionally biased region" description="Polar residues" evidence="6">
    <location>
        <begin position="610"/>
        <end position="630"/>
    </location>
</feature>
<keyword evidence="1" id="KW-0723">Serine/threonine-protein kinase</keyword>
<dbReference type="InterPro" id="IPR000719">
    <property type="entry name" value="Prot_kinase_dom"/>
</dbReference>
<dbReference type="RefSeq" id="XP_036628172.1">
    <property type="nucleotide sequence ID" value="XM_036778783.1"/>
</dbReference>
<evidence type="ECO:0000313" key="9">
    <source>
        <dbReference type="Proteomes" id="UP000623687"/>
    </source>
</evidence>
<dbReference type="OrthoDB" id="68483at2759"/>
<feature type="compositionally biased region" description="Polar residues" evidence="6">
    <location>
        <begin position="686"/>
        <end position="696"/>
    </location>
</feature>
<dbReference type="SMART" id="SM00220">
    <property type="entry name" value="S_TKc"/>
    <property type="match status" value="1"/>
</dbReference>
<dbReference type="Gene3D" id="1.10.510.10">
    <property type="entry name" value="Transferase(Phosphotransferase) domain 1"/>
    <property type="match status" value="1"/>
</dbReference>
<dbReference type="InterPro" id="IPR011009">
    <property type="entry name" value="Kinase-like_dom_sf"/>
</dbReference>
<dbReference type="Proteomes" id="UP000623687">
    <property type="component" value="Unassembled WGS sequence"/>
</dbReference>
<gene>
    <name evidence="8" type="ORF">PC9H_009278</name>
</gene>
<feature type="compositionally biased region" description="Acidic residues" evidence="6">
    <location>
        <begin position="794"/>
        <end position="803"/>
    </location>
</feature>
<keyword evidence="5" id="KW-0067">ATP-binding</keyword>
<keyword evidence="2" id="KW-0808">Transferase</keyword>
<evidence type="ECO:0000256" key="4">
    <source>
        <dbReference type="ARBA" id="ARBA00022777"/>
    </source>
</evidence>
<organism evidence="8 9">
    <name type="scientific">Pleurotus ostreatus</name>
    <name type="common">Oyster mushroom</name>
    <name type="synonym">White-rot fungus</name>
    <dbReference type="NCBI Taxonomy" id="5322"/>
    <lineage>
        <taxon>Eukaryota</taxon>
        <taxon>Fungi</taxon>
        <taxon>Dikarya</taxon>
        <taxon>Basidiomycota</taxon>
        <taxon>Agaricomycotina</taxon>
        <taxon>Agaricomycetes</taxon>
        <taxon>Agaricomycetidae</taxon>
        <taxon>Agaricales</taxon>
        <taxon>Pleurotineae</taxon>
        <taxon>Pleurotaceae</taxon>
        <taxon>Pleurotus</taxon>
    </lineage>
</organism>
<dbReference type="GO" id="GO:0005524">
    <property type="term" value="F:ATP binding"/>
    <property type="evidence" value="ECO:0007669"/>
    <property type="project" value="UniProtKB-KW"/>
</dbReference>
<dbReference type="PANTHER" id="PTHR43895:SF152">
    <property type="entry name" value="SERINE_THREONINE-PROTEIN KINASE TOS3"/>
    <property type="match status" value="1"/>
</dbReference>
<comment type="caution">
    <text evidence="8">The sequence shown here is derived from an EMBL/GenBank/DDBJ whole genome shotgun (WGS) entry which is preliminary data.</text>
</comment>
<dbReference type="GO" id="GO:0004674">
    <property type="term" value="F:protein serine/threonine kinase activity"/>
    <property type="evidence" value="ECO:0007669"/>
    <property type="project" value="UniProtKB-KW"/>
</dbReference>
<feature type="compositionally biased region" description="Low complexity" evidence="6">
    <location>
        <begin position="631"/>
        <end position="643"/>
    </location>
</feature>
<evidence type="ECO:0000256" key="2">
    <source>
        <dbReference type="ARBA" id="ARBA00022679"/>
    </source>
</evidence>
<feature type="region of interest" description="Disordered" evidence="6">
    <location>
        <begin position="792"/>
        <end position="828"/>
    </location>
</feature>
<feature type="compositionally biased region" description="Basic and acidic residues" evidence="6">
    <location>
        <begin position="804"/>
        <end position="817"/>
    </location>
</feature>